<organism evidence="13 14">
    <name type="scientific">Ranatra chinensis</name>
    <dbReference type="NCBI Taxonomy" id="642074"/>
    <lineage>
        <taxon>Eukaryota</taxon>
        <taxon>Metazoa</taxon>
        <taxon>Ecdysozoa</taxon>
        <taxon>Arthropoda</taxon>
        <taxon>Hexapoda</taxon>
        <taxon>Insecta</taxon>
        <taxon>Pterygota</taxon>
        <taxon>Neoptera</taxon>
        <taxon>Paraneoptera</taxon>
        <taxon>Hemiptera</taxon>
        <taxon>Heteroptera</taxon>
        <taxon>Panheteroptera</taxon>
        <taxon>Nepomorpha</taxon>
        <taxon>Nepidae</taxon>
        <taxon>Ranatrinae</taxon>
        <taxon>Ranatra</taxon>
    </lineage>
</organism>
<dbReference type="EMBL" id="JBFDAA010000022">
    <property type="protein sequence ID" value="KAL1110537.1"/>
    <property type="molecule type" value="Genomic_DNA"/>
</dbReference>
<keyword evidence="8" id="KW-1133">Transmembrane helix</keyword>
<dbReference type="PROSITE" id="PS50920">
    <property type="entry name" value="SOLCAR"/>
    <property type="match status" value="3"/>
</dbReference>
<evidence type="ECO:0000313" key="14">
    <source>
        <dbReference type="Proteomes" id="UP001558652"/>
    </source>
</evidence>
<dbReference type="PRINTS" id="PR00784">
    <property type="entry name" value="MTUNCOUPLING"/>
</dbReference>
<feature type="repeat" description="Solcar" evidence="11">
    <location>
        <begin position="121"/>
        <end position="210"/>
    </location>
</feature>
<feature type="repeat" description="Solcar" evidence="11">
    <location>
        <begin position="10"/>
        <end position="109"/>
    </location>
</feature>
<protein>
    <recommendedName>
        <fullName evidence="15">Mitochondrial brown fat uncoupling protein 1</fullName>
    </recommendedName>
</protein>
<keyword evidence="9" id="KW-0496">Mitochondrion</keyword>
<evidence type="ECO:0000256" key="4">
    <source>
        <dbReference type="ARBA" id="ARBA00022448"/>
    </source>
</evidence>
<reference evidence="13 14" key="1">
    <citation type="submission" date="2024-07" db="EMBL/GenBank/DDBJ databases">
        <title>Chromosome-level genome assembly of the water stick insect Ranatra chinensis (Heteroptera: Nepidae).</title>
        <authorList>
            <person name="Liu X."/>
        </authorList>
    </citation>
    <scope>NUCLEOTIDE SEQUENCE [LARGE SCALE GENOMIC DNA]</scope>
    <source>
        <strain evidence="13">Cailab_2021Rc</strain>
        <tissue evidence="13">Muscle</tissue>
    </source>
</reference>
<dbReference type="SUPFAM" id="SSF103506">
    <property type="entry name" value="Mitochondrial carrier"/>
    <property type="match status" value="1"/>
</dbReference>
<evidence type="ECO:0000256" key="10">
    <source>
        <dbReference type="ARBA" id="ARBA00023136"/>
    </source>
</evidence>
<evidence type="ECO:0000256" key="3">
    <source>
        <dbReference type="ARBA" id="ARBA00006375"/>
    </source>
</evidence>
<gene>
    <name evidence="13" type="ORF">AAG570_008065</name>
</gene>
<evidence type="ECO:0000256" key="2">
    <source>
        <dbReference type="ARBA" id="ARBA00004273"/>
    </source>
</evidence>
<evidence type="ECO:0000313" key="13">
    <source>
        <dbReference type="EMBL" id="KAL1110537.1"/>
    </source>
</evidence>
<keyword evidence="10 11" id="KW-0472">Membrane</keyword>
<dbReference type="InterPro" id="IPR018108">
    <property type="entry name" value="MCP_transmembrane"/>
</dbReference>
<evidence type="ECO:0000256" key="8">
    <source>
        <dbReference type="ARBA" id="ARBA00022989"/>
    </source>
</evidence>
<keyword evidence="5 11" id="KW-0812">Transmembrane</keyword>
<dbReference type="AlphaFoldDB" id="A0ABD0XTN3"/>
<evidence type="ECO:0000256" key="9">
    <source>
        <dbReference type="ARBA" id="ARBA00023128"/>
    </source>
</evidence>
<dbReference type="Gene3D" id="1.50.40.10">
    <property type="entry name" value="Mitochondrial carrier domain"/>
    <property type="match status" value="1"/>
</dbReference>
<evidence type="ECO:0000256" key="5">
    <source>
        <dbReference type="ARBA" id="ARBA00022692"/>
    </source>
</evidence>
<evidence type="ECO:0000256" key="6">
    <source>
        <dbReference type="ARBA" id="ARBA00022737"/>
    </source>
</evidence>
<comment type="similarity">
    <text evidence="3 12">Belongs to the mitochondrial carrier (TC 2.A.29) family.</text>
</comment>
<evidence type="ECO:0000256" key="1">
    <source>
        <dbReference type="ARBA" id="ARBA00004225"/>
    </source>
</evidence>
<keyword evidence="6" id="KW-0677">Repeat</keyword>
<evidence type="ECO:0008006" key="15">
    <source>
        <dbReference type="Google" id="ProtNLM"/>
    </source>
</evidence>
<dbReference type="InterPro" id="IPR002067">
    <property type="entry name" value="MCP"/>
</dbReference>
<dbReference type="FunFam" id="1.50.40.10:FF:000008">
    <property type="entry name" value="Mitochondrial uncoupling protein 2"/>
    <property type="match status" value="1"/>
</dbReference>
<keyword evidence="7" id="KW-0999">Mitochondrion inner membrane</keyword>
<dbReference type="PANTHER" id="PTHR45618">
    <property type="entry name" value="MITOCHONDRIAL DICARBOXYLATE CARRIER-RELATED"/>
    <property type="match status" value="1"/>
</dbReference>
<dbReference type="GO" id="GO:0005743">
    <property type="term" value="C:mitochondrial inner membrane"/>
    <property type="evidence" value="ECO:0007669"/>
    <property type="project" value="UniProtKB-SubCell"/>
</dbReference>
<comment type="caution">
    <text evidence="13">The sequence shown here is derived from an EMBL/GenBank/DDBJ whole genome shotgun (WGS) entry which is preliminary data.</text>
</comment>
<evidence type="ECO:0000256" key="7">
    <source>
        <dbReference type="ARBA" id="ARBA00022792"/>
    </source>
</evidence>
<keyword evidence="4 12" id="KW-0813">Transport</keyword>
<name>A0ABD0XTN3_9HEMI</name>
<evidence type="ECO:0000256" key="12">
    <source>
        <dbReference type="RuleBase" id="RU000488"/>
    </source>
</evidence>
<comment type="subcellular location">
    <subcellularLocation>
        <location evidence="2">Mitochondrion inner membrane</location>
    </subcellularLocation>
    <subcellularLocation>
        <location evidence="1">Mitochondrion membrane</location>
        <topology evidence="1">Multi-pass membrane protein</topology>
    </subcellularLocation>
</comment>
<feature type="repeat" description="Solcar" evidence="11">
    <location>
        <begin position="219"/>
        <end position="304"/>
    </location>
</feature>
<dbReference type="Proteomes" id="UP001558652">
    <property type="component" value="Unassembled WGS sequence"/>
</dbReference>
<dbReference type="InterPro" id="IPR050391">
    <property type="entry name" value="Mito_Metabolite_Transporter"/>
</dbReference>
<sequence length="311" mass="33778">MVADNLPLQYKILSAGTAACFADFVTFPFDTAKVRLQIQGESNGILALARNGALVGSGPAHYSGLVGTIRTIVRNEGTRSLFNGLSAGLQRQLCFSSIRIGLYDSVKGLYQQILYGETNRVSVPSRIAAGLTTGGLAVFLAQPTDVVKVRFQAQLKGDPRNRYNSTMEAYRMIAKQEGTAGLWKGTVTNAGRNAIVNVSEIVCYDIIKDTILSYGLMRDAIPCHFISAVIAGFCTTVVASPIDVIKTRYMNSSSGTYSSAINCAVRTFSEEGCTAFFKGFTPSFCRLVSWNIVMWISYEQVKSTMQKTITV</sequence>
<accession>A0ABD0XTN3</accession>
<evidence type="ECO:0000256" key="11">
    <source>
        <dbReference type="PROSITE-ProRule" id="PRU00282"/>
    </source>
</evidence>
<dbReference type="InterPro" id="IPR023395">
    <property type="entry name" value="MCP_dom_sf"/>
</dbReference>
<dbReference type="Pfam" id="PF00153">
    <property type="entry name" value="Mito_carr"/>
    <property type="match status" value="3"/>
</dbReference>
<keyword evidence="14" id="KW-1185">Reference proteome</keyword>
<proteinExistence type="inferred from homology"/>